<keyword evidence="2" id="KW-0479">Metal-binding</keyword>
<dbReference type="FunFam" id="3.30.160.60:FF:000744">
    <property type="entry name" value="zinc finger E-box-binding homeobox 1"/>
    <property type="match status" value="1"/>
</dbReference>
<evidence type="ECO:0000313" key="9">
    <source>
        <dbReference type="EMBL" id="CAG6726999.1"/>
    </source>
</evidence>
<feature type="domain" description="C2H2-type" evidence="8">
    <location>
        <begin position="302"/>
        <end position="329"/>
    </location>
</feature>
<dbReference type="FunFam" id="3.30.160.60:FF:000688">
    <property type="entry name" value="zinc finger protein 197 isoform X1"/>
    <property type="match status" value="1"/>
</dbReference>
<evidence type="ECO:0000256" key="7">
    <source>
        <dbReference type="PROSITE-ProRule" id="PRU00042"/>
    </source>
</evidence>
<evidence type="ECO:0000256" key="4">
    <source>
        <dbReference type="ARBA" id="ARBA00022771"/>
    </source>
</evidence>
<dbReference type="SMART" id="SM00355">
    <property type="entry name" value="ZnF_C2H2"/>
    <property type="match status" value="9"/>
</dbReference>
<dbReference type="InterPro" id="IPR036236">
    <property type="entry name" value="Znf_C2H2_sf"/>
</dbReference>
<reference evidence="9" key="1">
    <citation type="submission" date="2021-05" db="EMBL/GenBank/DDBJ databases">
        <authorList>
            <person name="Alioto T."/>
            <person name="Alioto T."/>
            <person name="Gomez Garrido J."/>
        </authorList>
    </citation>
    <scope>NUCLEOTIDE SEQUENCE</scope>
</reference>
<name>A0A8D8YEC7_9HEMI</name>
<dbReference type="PANTHER" id="PTHR24406">
    <property type="entry name" value="TRANSCRIPTIONAL REPRESSOR CTCFL-RELATED"/>
    <property type="match status" value="1"/>
</dbReference>
<keyword evidence="3" id="KW-0677">Repeat</keyword>
<evidence type="ECO:0000256" key="3">
    <source>
        <dbReference type="ARBA" id="ARBA00022737"/>
    </source>
</evidence>
<dbReference type="AlphaFoldDB" id="A0A8D8YEC7"/>
<dbReference type="InterPro" id="IPR050888">
    <property type="entry name" value="ZnF_C2H2-type_TF"/>
</dbReference>
<dbReference type="GO" id="GO:0005634">
    <property type="term" value="C:nucleus"/>
    <property type="evidence" value="ECO:0007669"/>
    <property type="project" value="UniProtKB-SubCell"/>
</dbReference>
<evidence type="ECO:0000259" key="8">
    <source>
        <dbReference type="PROSITE" id="PS50157"/>
    </source>
</evidence>
<dbReference type="Gene3D" id="3.30.160.60">
    <property type="entry name" value="Classic Zinc Finger"/>
    <property type="match status" value="6"/>
</dbReference>
<feature type="domain" description="C2H2-type" evidence="8">
    <location>
        <begin position="39"/>
        <end position="62"/>
    </location>
</feature>
<dbReference type="Pfam" id="PF13912">
    <property type="entry name" value="zf-C2H2_6"/>
    <property type="match status" value="1"/>
</dbReference>
<organism evidence="9">
    <name type="scientific">Cacopsylla melanoneura</name>
    <dbReference type="NCBI Taxonomy" id="428564"/>
    <lineage>
        <taxon>Eukaryota</taxon>
        <taxon>Metazoa</taxon>
        <taxon>Ecdysozoa</taxon>
        <taxon>Arthropoda</taxon>
        <taxon>Hexapoda</taxon>
        <taxon>Insecta</taxon>
        <taxon>Pterygota</taxon>
        <taxon>Neoptera</taxon>
        <taxon>Paraneoptera</taxon>
        <taxon>Hemiptera</taxon>
        <taxon>Sternorrhyncha</taxon>
        <taxon>Psylloidea</taxon>
        <taxon>Psyllidae</taxon>
        <taxon>Psyllinae</taxon>
        <taxon>Cacopsylla</taxon>
    </lineage>
</organism>
<proteinExistence type="predicted"/>
<keyword evidence="5" id="KW-0862">Zinc</keyword>
<keyword evidence="4 7" id="KW-0863">Zinc-finger</keyword>
<feature type="domain" description="C2H2-type" evidence="8">
    <location>
        <begin position="235"/>
        <end position="258"/>
    </location>
</feature>
<comment type="subcellular location">
    <subcellularLocation>
        <location evidence="1">Nucleus</location>
    </subcellularLocation>
</comment>
<dbReference type="Pfam" id="PF00096">
    <property type="entry name" value="zf-C2H2"/>
    <property type="match status" value="6"/>
</dbReference>
<feature type="domain" description="C2H2-type" evidence="8">
    <location>
        <begin position="144"/>
        <end position="167"/>
    </location>
</feature>
<dbReference type="InterPro" id="IPR013087">
    <property type="entry name" value="Znf_C2H2_type"/>
</dbReference>
<dbReference type="SUPFAM" id="SSF57667">
    <property type="entry name" value="beta-beta-alpha zinc fingers"/>
    <property type="match status" value="4"/>
</dbReference>
<dbReference type="FunFam" id="3.30.160.60:FF:000100">
    <property type="entry name" value="Zinc finger 45-like"/>
    <property type="match status" value="1"/>
</dbReference>
<evidence type="ECO:0000256" key="2">
    <source>
        <dbReference type="ARBA" id="ARBA00022723"/>
    </source>
</evidence>
<evidence type="ECO:0000256" key="5">
    <source>
        <dbReference type="ARBA" id="ARBA00022833"/>
    </source>
</evidence>
<protein>
    <submittedName>
        <fullName evidence="9">Zinc finger protein 567</fullName>
    </submittedName>
</protein>
<accession>A0A8D8YEC7</accession>
<dbReference type="PROSITE" id="PS50157">
    <property type="entry name" value="ZINC_FINGER_C2H2_2"/>
    <property type="match status" value="7"/>
</dbReference>
<evidence type="ECO:0000256" key="6">
    <source>
        <dbReference type="ARBA" id="ARBA00023242"/>
    </source>
</evidence>
<evidence type="ECO:0000256" key="1">
    <source>
        <dbReference type="ARBA" id="ARBA00004123"/>
    </source>
</evidence>
<feature type="domain" description="C2H2-type" evidence="8">
    <location>
        <begin position="185"/>
        <end position="215"/>
    </location>
</feature>
<keyword evidence="6" id="KW-0539">Nucleus</keyword>
<dbReference type="PROSITE" id="PS00028">
    <property type="entry name" value="ZINC_FINGER_C2H2_1"/>
    <property type="match status" value="5"/>
</dbReference>
<dbReference type="GO" id="GO:0030674">
    <property type="term" value="F:protein-macromolecule adaptor activity"/>
    <property type="evidence" value="ECO:0007669"/>
    <property type="project" value="UniProtKB-ARBA"/>
</dbReference>
<dbReference type="GO" id="GO:0010468">
    <property type="term" value="P:regulation of gene expression"/>
    <property type="evidence" value="ECO:0007669"/>
    <property type="project" value="UniProtKB-ARBA"/>
</dbReference>
<feature type="domain" description="C2H2-type" evidence="8">
    <location>
        <begin position="330"/>
        <end position="360"/>
    </location>
</feature>
<dbReference type="GO" id="GO:0008270">
    <property type="term" value="F:zinc ion binding"/>
    <property type="evidence" value="ECO:0007669"/>
    <property type="project" value="UniProtKB-KW"/>
</dbReference>
<dbReference type="EMBL" id="HBUF01372900">
    <property type="protein sequence ID" value="CAG6726999.1"/>
    <property type="molecule type" value="Transcribed_RNA"/>
</dbReference>
<feature type="domain" description="C2H2-type" evidence="8">
    <location>
        <begin position="116"/>
        <end position="143"/>
    </location>
</feature>
<sequence length="381" mass="44615">MTKPSDIKSCIPCYTGNSMFIPKCELFQHNQTDHPAEHFICDLCKMTFVTKNNLRLHIQSVHGETCGRKPKKMRSCPYCPVTFPVKKNSKKLYHQHIREVHNEFITENGNNTFALCTCDVCGKLFKSKYTWRNHMGIHSKEKPFYCEVCGKSFKLNKYLIRHKRYVHDKNPYRNRDPTEIQTSEEICGNCGKSFPHKKSLIGHMAFCSRYLNIKPEINTESRKSCKPKNLEGPPFVCDICNKEFAKITTMYVHKKRHSPGYREKMNNYIRNYMRNKAPEMCPICGDLVRCVTSHMKQHTEKFECNQCGKVFARKDGLECHMRTHTGERPYACPLCGRRFKQMGDQKKHTRNVCSKTVEQEENNETDMDELPPIDRLNFLDL</sequence>